<feature type="compositionally biased region" description="Basic and acidic residues" evidence="1">
    <location>
        <begin position="118"/>
        <end position="127"/>
    </location>
</feature>
<protein>
    <submittedName>
        <fullName evidence="2">Uncharacterized protein</fullName>
    </submittedName>
</protein>
<name>A0ABT3WYP8_9BACL</name>
<sequence>MTAERGFRFVFNERLGIRLPETDRDWWMYPLHEQAEMIEEWERIKARIPDRIKELEDEINAKHQAISEEDDWDRVCELYEEYFAIASVINDLNIWAKIEPGLTDKPPVEGEEDGYGLADEHTNREKE</sequence>
<evidence type="ECO:0000313" key="2">
    <source>
        <dbReference type="EMBL" id="MCX7569808.1"/>
    </source>
</evidence>
<keyword evidence="3" id="KW-1185">Reference proteome</keyword>
<evidence type="ECO:0000256" key="1">
    <source>
        <dbReference type="SAM" id="MobiDB-lite"/>
    </source>
</evidence>
<feature type="region of interest" description="Disordered" evidence="1">
    <location>
        <begin position="101"/>
        <end position="127"/>
    </location>
</feature>
<proteinExistence type="predicted"/>
<gene>
    <name evidence="2" type="ORF">OS242_07505</name>
</gene>
<dbReference type="Proteomes" id="UP001208017">
    <property type="component" value="Unassembled WGS sequence"/>
</dbReference>
<organism evidence="2 3">
    <name type="scientific">Tumebacillus lacus</name>
    <dbReference type="NCBI Taxonomy" id="2995335"/>
    <lineage>
        <taxon>Bacteria</taxon>
        <taxon>Bacillati</taxon>
        <taxon>Bacillota</taxon>
        <taxon>Bacilli</taxon>
        <taxon>Bacillales</taxon>
        <taxon>Alicyclobacillaceae</taxon>
        <taxon>Tumebacillus</taxon>
    </lineage>
</organism>
<reference evidence="2 3" key="1">
    <citation type="submission" date="2022-11" db="EMBL/GenBank/DDBJ databases">
        <title>Study of microbial diversity in lake waters.</title>
        <authorList>
            <person name="Zhang J."/>
        </authorList>
    </citation>
    <scope>NUCLEOTIDE SEQUENCE [LARGE SCALE GENOMIC DNA]</scope>
    <source>
        <strain evidence="2 3">DT12</strain>
    </source>
</reference>
<evidence type="ECO:0000313" key="3">
    <source>
        <dbReference type="Proteomes" id="UP001208017"/>
    </source>
</evidence>
<accession>A0ABT3WYP8</accession>
<dbReference type="EMBL" id="JAPMLT010000003">
    <property type="protein sequence ID" value="MCX7569808.1"/>
    <property type="molecule type" value="Genomic_DNA"/>
</dbReference>
<comment type="caution">
    <text evidence="2">The sequence shown here is derived from an EMBL/GenBank/DDBJ whole genome shotgun (WGS) entry which is preliminary data.</text>
</comment>
<dbReference type="RefSeq" id="WP_267151061.1">
    <property type="nucleotide sequence ID" value="NZ_JAPMLT010000003.1"/>
</dbReference>